<reference evidence="10" key="1">
    <citation type="submission" date="2024-06" db="EMBL/GenBank/DDBJ databases">
        <title>Genome sequence of Vogesella sp. MAHUQ-64.</title>
        <authorList>
            <person name="Huq M.A."/>
        </authorList>
    </citation>
    <scope>NUCLEOTIDE SEQUENCE</scope>
    <source>
        <strain evidence="10">MAHUQ-64</strain>
    </source>
</reference>
<dbReference type="EMBL" id="JBEFLD010000003">
    <property type="protein sequence ID" value="MEQ6290214.1"/>
    <property type="molecule type" value="Genomic_DNA"/>
</dbReference>
<feature type="transmembrane region" description="Helical" evidence="8">
    <location>
        <begin position="189"/>
        <end position="209"/>
    </location>
</feature>
<evidence type="ECO:0000256" key="6">
    <source>
        <dbReference type="ARBA" id="ARBA00029447"/>
    </source>
</evidence>
<keyword evidence="3 8" id="KW-1133">Transmembrane helix</keyword>
<dbReference type="Gene3D" id="1.10.287.950">
    <property type="entry name" value="Methyl-accepting chemotaxis protein"/>
    <property type="match status" value="1"/>
</dbReference>
<dbReference type="CDD" id="cd11386">
    <property type="entry name" value="MCP_signal"/>
    <property type="match status" value="1"/>
</dbReference>
<dbReference type="PANTHER" id="PTHR32089:SF119">
    <property type="entry name" value="METHYL-ACCEPTING CHEMOTAXIS PROTEIN CTPL"/>
    <property type="match status" value="1"/>
</dbReference>
<accession>A0ABV1M1U9</accession>
<evidence type="ECO:0000256" key="5">
    <source>
        <dbReference type="ARBA" id="ARBA00023224"/>
    </source>
</evidence>
<dbReference type="InterPro" id="IPR024478">
    <property type="entry name" value="HlyB_4HB_MCP"/>
</dbReference>
<dbReference type="Pfam" id="PF00015">
    <property type="entry name" value="MCPsignal"/>
    <property type="match status" value="1"/>
</dbReference>
<protein>
    <submittedName>
        <fullName evidence="10">Methyl-accepting chemotaxis protein</fullName>
    </submittedName>
</protein>
<dbReference type="RefSeq" id="WP_349585507.1">
    <property type="nucleotide sequence ID" value="NZ_JBEFLD010000003.1"/>
</dbReference>
<dbReference type="PROSITE" id="PS50111">
    <property type="entry name" value="CHEMOTAXIS_TRANSDUC_2"/>
    <property type="match status" value="1"/>
</dbReference>
<dbReference type="PANTHER" id="PTHR32089">
    <property type="entry name" value="METHYL-ACCEPTING CHEMOTAXIS PROTEIN MCPB"/>
    <property type="match status" value="1"/>
</dbReference>
<evidence type="ECO:0000256" key="7">
    <source>
        <dbReference type="PROSITE-ProRule" id="PRU00284"/>
    </source>
</evidence>
<keyword evidence="4 8" id="KW-0472">Membrane</keyword>
<dbReference type="Pfam" id="PF12729">
    <property type="entry name" value="4HB_MCP_1"/>
    <property type="match status" value="1"/>
</dbReference>
<evidence type="ECO:0000256" key="8">
    <source>
        <dbReference type="SAM" id="Phobius"/>
    </source>
</evidence>
<proteinExistence type="inferred from homology"/>
<evidence type="ECO:0000256" key="3">
    <source>
        <dbReference type="ARBA" id="ARBA00022989"/>
    </source>
</evidence>
<dbReference type="InterPro" id="IPR004090">
    <property type="entry name" value="Chemotax_Me-accpt_rcpt"/>
</dbReference>
<comment type="similarity">
    <text evidence="6">Belongs to the methyl-accepting chemotaxis (MCP) protein family.</text>
</comment>
<evidence type="ECO:0000256" key="4">
    <source>
        <dbReference type="ARBA" id="ARBA00023136"/>
    </source>
</evidence>
<dbReference type="SMART" id="SM00283">
    <property type="entry name" value="MA"/>
    <property type="match status" value="1"/>
</dbReference>
<dbReference type="SUPFAM" id="SSF58104">
    <property type="entry name" value="Methyl-accepting chemotaxis protein (MCP) signaling domain"/>
    <property type="match status" value="1"/>
</dbReference>
<comment type="subcellular location">
    <subcellularLocation>
        <location evidence="1">Membrane</location>
        <topology evidence="1">Multi-pass membrane protein</topology>
    </subcellularLocation>
</comment>
<keyword evidence="5 7" id="KW-0807">Transducer</keyword>
<evidence type="ECO:0000256" key="1">
    <source>
        <dbReference type="ARBA" id="ARBA00004141"/>
    </source>
</evidence>
<dbReference type="InterPro" id="IPR004089">
    <property type="entry name" value="MCPsignal_dom"/>
</dbReference>
<dbReference type="Proteomes" id="UP001433638">
    <property type="component" value="Unassembled WGS sequence"/>
</dbReference>
<dbReference type="PRINTS" id="PR00260">
    <property type="entry name" value="CHEMTRNSDUCR"/>
</dbReference>
<comment type="caution">
    <text evidence="10">The sequence shown here is derived from an EMBL/GenBank/DDBJ whole genome shotgun (WGS) entry which is preliminary data.</text>
</comment>
<name>A0ABV1M1U9_9NEIS</name>
<sequence length="566" mass="59198">MIRPLTIGQRLGLLLALLLLIAATLGGFGMYVQNRILADYSSTYHDRVVPLQQLKQVADGYAVSIVDAAHKLRAGAISRDSFLQNLASARSTIDQQWQAYRSTLLTAEEQKLVAETEQAMQLANAGVGQLQQLAQADDRAGLQQFNDSKLYPALDPVSGRIAALIALQLRVAAEQYDTAAAAAQRSAQLSMLLMALGLLLGAGMGWHIIRQLLRQLGGEPADVVQLAQRIAAGDLGQSLPVRQGDNNSVVASMAAMQGALCRLVQNLEQVIARLSVNATELAASSEQVAVSAEEQTRSAAAMSASVEQLSVSIASVSDNTQDVARDADSAGKLAGEGEQIIAGTLQTIQQVSQQVRESQQQANLLGSKSQQISGVVEVIRDVAEQTNLLALNAAIEAARAGEAGRGFAVVADEVRKLSERTAQSTSQISGIIAEMLTSSQQVVGGIHQTVTQMATGLEQTQQARAAMAGISGNVGRINQAIQAVSVALAQQQAAGGSIAGNVEQVAQMTEETSTAATQTAVSAGQLEQMAHELKAAIAFFTLPPATAHSAAGSQPLGRLLPQAQPA</sequence>
<keyword evidence="11" id="KW-1185">Reference proteome</keyword>
<evidence type="ECO:0000259" key="9">
    <source>
        <dbReference type="PROSITE" id="PS50111"/>
    </source>
</evidence>
<evidence type="ECO:0000313" key="11">
    <source>
        <dbReference type="Proteomes" id="UP001433638"/>
    </source>
</evidence>
<feature type="domain" description="Methyl-accepting transducer" evidence="9">
    <location>
        <begin position="270"/>
        <end position="506"/>
    </location>
</feature>
<evidence type="ECO:0000256" key="2">
    <source>
        <dbReference type="ARBA" id="ARBA00022692"/>
    </source>
</evidence>
<gene>
    <name evidence="10" type="ORF">ABNW52_06250</name>
</gene>
<keyword evidence="2 8" id="KW-0812">Transmembrane</keyword>
<evidence type="ECO:0000313" key="10">
    <source>
        <dbReference type="EMBL" id="MEQ6290214.1"/>
    </source>
</evidence>
<organism evidence="10 11">
    <name type="scientific">Vogesella oryzagri</name>
    <dbReference type="NCBI Taxonomy" id="3160864"/>
    <lineage>
        <taxon>Bacteria</taxon>
        <taxon>Pseudomonadati</taxon>
        <taxon>Pseudomonadota</taxon>
        <taxon>Betaproteobacteria</taxon>
        <taxon>Neisseriales</taxon>
        <taxon>Chromobacteriaceae</taxon>
        <taxon>Vogesella</taxon>
    </lineage>
</organism>